<name>A0A370GLG5_9NOCA</name>
<keyword evidence="3" id="KW-1185">Reference proteome</keyword>
<comment type="caution">
    <text evidence="2">The sequence shown here is derived from an EMBL/GenBank/DDBJ whole genome shotgun (WGS) entry which is preliminary data.</text>
</comment>
<feature type="domain" description="DUF6879" evidence="1">
    <location>
        <begin position="8"/>
        <end position="170"/>
    </location>
</feature>
<dbReference type="Proteomes" id="UP000255355">
    <property type="component" value="Unassembled WGS sequence"/>
</dbReference>
<dbReference type="EMBL" id="QQAZ01000017">
    <property type="protein sequence ID" value="RDI44511.1"/>
    <property type="molecule type" value="Genomic_DNA"/>
</dbReference>
<reference evidence="2 3" key="1">
    <citation type="submission" date="2018-07" db="EMBL/GenBank/DDBJ databases">
        <title>Genomic Encyclopedia of Type Strains, Phase IV (KMG-IV): sequencing the most valuable type-strain genomes for metagenomic binning, comparative biology and taxonomic classification.</title>
        <authorList>
            <person name="Goeker M."/>
        </authorList>
    </citation>
    <scope>NUCLEOTIDE SEQUENCE [LARGE SCALE GENOMIC DNA]</scope>
    <source>
        <strain evidence="2 3">DSM 44952</strain>
    </source>
</reference>
<organism evidence="2 3">
    <name type="scientific">Nocardia mexicana</name>
    <dbReference type="NCBI Taxonomy" id="279262"/>
    <lineage>
        <taxon>Bacteria</taxon>
        <taxon>Bacillati</taxon>
        <taxon>Actinomycetota</taxon>
        <taxon>Actinomycetes</taxon>
        <taxon>Mycobacteriales</taxon>
        <taxon>Nocardiaceae</taxon>
        <taxon>Nocardia</taxon>
    </lineage>
</organism>
<evidence type="ECO:0000313" key="3">
    <source>
        <dbReference type="Proteomes" id="UP000255355"/>
    </source>
</evidence>
<accession>A0A370GLG5</accession>
<gene>
    <name evidence="2" type="ORF">DFR68_117128</name>
</gene>
<protein>
    <recommendedName>
        <fullName evidence="1">DUF6879 domain-containing protein</fullName>
    </recommendedName>
</protein>
<sequence>MQHLGFDDLAHAFRTHRRAFHLEVRDDYSGVAGEADRVRRFLDGEPQDPAASARWHALIREVTGSGCAVQRVRVITEPHGDYTRFSVGTTAANIEAGEDIRWLPRHDAPPDLPDDDWWLFDDDMAAYTVFTSDGAALPGWVTITDPAVVAHYAQRRDELWAKAIPHDEYAK</sequence>
<proteinExistence type="predicted"/>
<dbReference type="InterPro" id="IPR049244">
    <property type="entry name" value="DUF6879"/>
</dbReference>
<dbReference type="STRING" id="1210089.GCA_001613165_08052"/>
<dbReference type="RefSeq" id="WP_068032835.1">
    <property type="nucleotide sequence ID" value="NZ_QQAZ01000017.1"/>
</dbReference>
<evidence type="ECO:0000259" key="1">
    <source>
        <dbReference type="Pfam" id="PF21806"/>
    </source>
</evidence>
<dbReference type="OrthoDB" id="3821358at2"/>
<dbReference type="AlphaFoldDB" id="A0A370GLG5"/>
<dbReference type="Pfam" id="PF21806">
    <property type="entry name" value="DUF6879"/>
    <property type="match status" value="1"/>
</dbReference>
<evidence type="ECO:0000313" key="2">
    <source>
        <dbReference type="EMBL" id="RDI44511.1"/>
    </source>
</evidence>